<gene>
    <name evidence="3" type="ORF">EDD54_0931</name>
</gene>
<protein>
    <submittedName>
        <fullName evidence="3">Molybdenum cofactor sulfurylase</fullName>
    </submittedName>
</protein>
<feature type="domain" description="XdhC Rossmann" evidence="2">
    <location>
        <begin position="164"/>
        <end position="306"/>
    </location>
</feature>
<dbReference type="InterPro" id="IPR052698">
    <property type="entry name" value="MoCofactor_Util/Proc"/>
</dbReference>
<dbReference type="Proteomes" id="UP000294547">
    <property type="component" value="Unassembled WGS sequence"/>
</dbReference>
<evidence type="ECO:0000313" key="4">
    <source>
        <dbReference type="Proteomes" id="UP000294547"/>
    </source>
</evidence>
<dbReference type="InterPro" id="IPR014308">
    <property type="entry name" value="Xanthine_DH_XdhC"/>
</dbReference>
<dbReference type="OrthoDB" id="61481at2"/>
<keyword evidence="4" id="KW-1185">Reference proteome</keyword>
<evidence type="ECO:0000313" key="3">
    <source>
        <dbReference type="EMBL" id="TDP87046.1"/>
    </source>
</evidence>
<reference evidence="3 4" key="1">
    <citation type="submission" date="2019-03" db="EMBL/GenBank/DDBJ databases">
        <title>Genomic Encyclopedia of Type Strains, Phase IV (KMG-IV): sequencing the most valuable type-strain genomes for metagenomic binning, comparative biology and taxonomic classification.</title>
        <authorList>
            <person name="Goeker M."/>
        </authorList>
    </citation>
    <scope>NUCLEOTIDE SEQUENCE [LARGE SCALE GENOMIC DNA]</scope>
    <source>
        <strain evidence="3 4">DSM 102969</strain>
    </source>
</reference>
<accession>A0A4R6RMN5</accession>
<dbReference type="Pfam" id="PF13478">
    <property type="entry name" value="XdhC_C"/>
    <property type="match status" value="1"/>
</dbReference>
<dbReference type="InterPro" id="IPR003777">
    <property type="entry name" value="XdhC_CoxI"/>
</dbReference>
<dbReference type="Gene3D" id="3.40.50.720">
    <property type="entry name" value="NAD(P)-binding Rossmann-like Domain"/>
    <property type="match status" value="1"/>
</dbReference>
<evidence type="ECO:0000259" key="1">
    <source>
        <dbReference type="Pfam" id="PF02625"/>
    </source>
</evidence>
<feature type="domain" description="XdhC- CoxI" evidence="1">
    <location>
        <begin position="12"/>
        <end position="76"/>
    </location>
</feature>
<proteinExistence type="predicted"/>
<dbReference type="SUPFAM" id="SSF51735">
    <property type="entry name" value="NAD(P)-binding Rossmann-fold domains"/>
    <property type="match status" value="1"/>
</dbReference>
<dbReference type="InterPro" id="IPR027051">
    <property type="entry name" value="XdhC_Rossmann_dom"/>
</dbReference>
<dbReference type="NCBIfam" id="TIGR02964">
    <property type="entry name" value="xanthine_xdhC"/>
    <property type="match status" value="1"/>
</dbReference>
<evidence type="ECO:0000259" key="2">
    <source>
        <dbReference type="Pfam" id="PF13478"/>
    </source>
</evidence>
<dbReference type="InterPro" id="IPR036291">
    <property type="entry name" value="NAD(P)-bd_dom_sf"/>
</dbReference>
<dbReference type="PANTHER" id="PTHR30388:SF6">
    <property type="entry name" value="XANTHINE DEHYDROGENASE SUBUNIT A-RELATED"/>
    <property type="match status" value="1"/>
</dbReference>
<dbReference type="AlphaFoldDB" id="A0A4R6RMN5"/>
<dbReference type="EMBL" id="SNXY01000006">
    <property type="protein sequence ID" value="TDP87046.1"/>
    <property type="molecule type" value="Genomic_DNA"/>
</dbReference>
<name>A0A4R6RMN5_9HYPH</name>
<dbReference type="RefSeq" id="WP_126536136.1">
    <property type="nucleotide sequence ID" value="NZ_BSPM01000008.1"/>
</dbReference>
<dbReference type="Pfam" id="PF02625">
    <property type="entry name" value="XdhC_CoxI"/>
    <property type="match status" value="1"/>
</dbReference>
<sequence length="334" mass="34347">MIPVFTTLARLLATESAVALVTVVGVRGSAPREAGARMIVTAGGDIAGTIGGGRLELEAIAAARAMIAAGTESFAVRRFALGPALGQCCGGHVTLGIETIAVARLGEVASLARVEASGPFETEAAVAEGAPVRRRLVGAATGDPGADLDDGVLREVFGAAGRPVWLFGAGHVGRALVLALAGLPFRVNWVDERAEMFPGAVPGNVRLVVAERPEELMPSAPEGAMVLVMTHDHAVDLAIVHAALARPGIGYVGVIGSATKRARFERRLEELGHAPERAGAFRCPIGVPGIRSKEPAVIAAAVAAELLIEDEAARAAGRRRPPPLVAAVGRRRRG</sequence>
<organism evidence="3 4">
    <name type="scientific">Oharaeibacter diazotrophicus</name>
    <dbReference type="NCBI Taxonomy" id="1920512"/>
    <lineage>
        <taxon>Bacteria</taxon>
        <taxon>Pseudomonadati</taxon>
        <taxon>Pseudomonadota</taxon>
        <taxon>Alphaproteobacteria</taxon>
        <taxon>Hyphomicrobiales</taxon>
        <taxon>Pleomorphomonadaceae</taxon>
        <taxon>Oharaeibacter</taxon>
    </lineage>
</organism>
<dbReference type="PANTHER" id="PTHR30388">
    <property type="entry name" value="ALDEHYDE OXIDOREDUCTASE MOLYBDENUM COFACTOR ASSEMBLY PROTEIN"/>
    <property type="match status" value="1"/>
</dbReference>
<comment type="caution">
    <text evidence="3">The sequence shown here is derived from an EMBL/GenBank/DDBJ whole genome shotgun (WGS) entry which is preliminary data.</text>
</comment>